<gene>
    <name evidence="1" type="ORF">B456_008G016200</name>
</gene>
<proteinExistence type="predicted"/>
<dbReference type="AlphaFoldDB" id="A0A0D2R6Q0"/>
<dbReference type="Proteomes" id="UP000032304">
    <property type="component" value="Chromosome 8"/>
</dbReference>
<organism evidence="1 2">
    <name type="scientific">Gossypium raimondii</name>
    <name type="common">Peruvian cotton</name>
    <name type="synonym">Gossypium klotzschianum subsp. raimondii</name>
    <dbReference type="NCBI Taxonomy" id="29730"/>
    <lineage>
        <taxon>Eukaryota</taxon>
        <taxon>Viridiplantae</taxon>
        <taxon>Streptophyta</taxon>
        <taxon>Embryophyta</taxon>
        <taxon>Tracheophyta</taxon>
        <taxon>Spermatophyta</taxon>
        <taxon>Magnoliopsida</taxon>
        <taxon>eudicotyledons</taxon>
        <taxon>Gunneridae</taxon>
        <taxon>Pentapetalae</taxon>
        <taxon>rosids</taxon>
        <taxon>malvids</taxon>
        <taxon>Malvales</taxon>
        <taxon>Malvaceae</taxon>
        <taxon>Malvoideae</taxon>
        <taxon>Gossypium</taxon>
    </lineage>
</organism>
<keyword evidence="2" id="KW-1185">Reference proteome</keyword>
<evidence type="ECO:0000313" key="2">
    <source>
        <dbReference type="Proteomes" id="UP000032304"/>
    </source>
</evidence>
<protein>
    <submittedName>
        <fullName evidence="1">Uncharacterized protein</fullName>
    </submittedName>
</protein>
<dbReference type="EMBL" id="CM001747">
    <property type="protein sequence ID" value="KJB47068.1"/>
    <property type="molecule type" value="Genomic_DNA"/>
</dbReference>
<evidence type="ECO:0000313" key="1">
    <source>
        <dbReference type="EMBL" id="KJB47068.1"/>
    </source>
</evidence>
<accession>A0A0D2R6Q0</accession>
<reference evidence="1 2" key="1">
    <citation type="journal article" date="2012" name="Nature">
        <title>Repeated polyploidization of Gossypium genomes and the evolution of spinnable cotton fibres.</title>
        <authorList>
            <person name="Paterson A.H."/>
            <person name="Wendel J.F."/>
            <person name="Gundlach H."/>
            <person name="Guo H."/>
            <person name="Jenkins J."/>
            <person name="Jin D."/>
            <person name="Llewellyn D."/>
            <person name="Showmaker K.C."/>
            <person name="Shu S."/>
            <person name="Udall J."/>
            <person name="Yoo M.J."/>
            <person name="Byers R."/>
            <person name="Chen W."/>
            <person name="Doron-Faigenboim A."/>
            <person name="Duke M.V."/>
            <person name="Gong L."/>
            <person name="Grimwood J."/>
            <person name="Grover C."/>
            <person name="Grupp K."/>
            <person name="Hu G."/>
            <person name="Lee T.H."/>
            <person name="Li J."/>
            <person name="Lin L."/>
            <person name="Liu T."/>
            <person name="Marler B.S."/>
            <person name="Page J.T."/>
            <person name="Roberts A.W."/>
            <person name="Romanel E."/>
            <person name="Sanders W.S."/>
            <person name="Szadkowski E."/>
            <person name="Tan X."/>
            <person name="Tang H."/>
            <person name="Xu C."/>
            <person name="Wang J."/>
            <person name="Wang Z."/>
            <person name="Zhang D."/>
            <person name="Zhang L."/>
            <person name="Ashrafi H."/>
            <person name="Bedon F."/>
            <person name="Bowers J.E."/>
            <person name="Brubaker C.L."/>
            <person name="Chee P.W."/>
            <person name="Das S."/>
            <person name="Gingle A.R."/>
            <person name="Haigler C.H."/>
            <person name="Harker D."/>
            <person name="Hoffmann L.V."/>
            <person name="Hovav R."/>
            <person name="Jones D.C."/>
            <person name="Lemke C."/>
            <person name="Mansoor S."/>
            <person name="ur Rahman M."/>
            <person name="Rainville L.N."/>
            <person name="Rambani A."/>
            <person name="Reddy U.K."/>
            <person name="Rong J.K."/>
            <person name="Saranga Y."/>
            <person name="Scheffler B.E."/>
            <person name="Scheffler J.A."/>
            <person name="Stelly D.M."/>
            <person name="Triplett B.A."/>
            <person name="Van Deynze A."/>
            <person name="Vaslin M.F."/>
            <person name="Waghmare V.N."/>
            <person name="Walford S.A."/>
            <person name="Wright R.J."/>
            <person name="Zaki E.A."/>
            <person name="Zhang T."/>
            <person name="Dennis E.S."/>
            <person name="Mayer K.F."/>
            <person name="Peterson D.G."/>
            <person name="Rokhsar D.S."/>
            <person name="Wang X."/>
            <person name="Schmutz J."/>
        </authorList>
    </citation>
    <scope>NUCLEOTIDE SEQUENCE [LARGE SCALE GENOMIC DNA]</scope>
</reference>
<dbReference type="Gramene" id="KJB47068">
    <property type="protein sequence ID" value="KJB47068"/>
    <property type="gene ID" value="B456_008G016200"/>
</dbReference>
<name>A0A0D2R6Q0_GOSRA</name>
<sequence length="58" mass="6590">MLSSESTTATTNRYAGLRATTQQHLIGQLWALLCVRLVPEVLYMHEETKHGRLHLPES</sequence>